<organism evidence="10 11">
    <name type="scientific">Ferranicluibacter rubi</name>
    <dbReference type="NCBI Taxonomy" id="2715133"/>
    <lineage>
        <taxon>Bacteria</taxon>
        <taxon>Pseudomonadati</taxon>
        <taxon>Pseudomonadota</taxon>
        <taxon>Alphaproteobacteria</taxon>
        <taxon>Hyphomicrobiales</taxon>
        <taxon>Rhizobiaceae</taxon>
        <taxon>Ferranicluibacter</taxon>
    </lineage>
</organism>
<evidence type="ECO:0000256" key="3">
    <source>
        <dbReference type="ARBA" id="ARBA00022526"/>
    </source>
</evidence>
<dbReference type="PANTHER" id="PTHR23429">
    <property type="entry name" value="GLUCOSE-6-PHOSPHATE 1-DEHYDROGENASE G6PD"/>
    <property type="match status" value="1"/>
</dbReference>
<protein>
    <recommendedName>
        <fullName evidence="7">Glucose-6-phosphate 1-dehydrogenase</fullName>
        <shortName evidence="7">G6PD</shortName>
        <ecNumber evidence="7">1.1.1.49</ecNumber>
    </recommendedName>
</protein>
<dbReference type="PRINTS" id="PR00079">
    <property type="entry name" value="G6PDHDRGNASE"/>
</dbReference>
<dbReference type="InterPro" id="IPR036291">
    <property type="entry name" value="NAD(P)-bd_dom_sf"/>
</dbReference>
<dbReference type="EMBL" id="JAANCM010000003">
    <property type="protein sequence ID" value="NHT75453.1"/>
    <property type="molecule type" value="Genomic_DNA"/>
</dbReference>
<dbReference type="GO" id="GO:0004345">
    <property type="term" value="F:glucose-6-phosphate dehydrogenase activity"/>
    <property type="evidence" value="ECO:0007669"/>
    <property type="project" value="UniProtKB-UniRule"/>
</dbReference>
<dbReference type="PANTHER" id="PTHR23429:SF0">
    <property type="entry name" value="GLUCOSE-6-PHOSPHATE 1-DEHYDROGENASE"/>
    <property type="match status" value="1"/>
</dbReference>
<dbReference type="HAMAP" id="MF_00966">
    <property type="entry name" value="G6PD"/>
    <property type="match status" value="1"/>
</dbReference>
<evidence type="ECO:0000256" key="2">
    <source>
        <dbReference type="ARBA" id="ARBA00009975"/>
    </source>
</evidence>
<dbReference type="Gene3D" id="3.40.50.720">
    <property type="entry name" value="NAD(P)-binding Rossmann-like Domain"/>
    <property type="match status" value="1"/>
</dbReference>
<dbReference type="GO" id="GO:0050661">
    <property type="term" value="F:NADP binding"/>
    <property type="evidence" value="ECO:0007669"/>
    <property type="project" value="UniProtKB-UniRule"/>
</dbReference>
<keyword evidence="6 7" id="KW-0119">Carbohydrate metabolism</keyword>
<dbReference type="InterPro" id="IPR001282">
    <property type="entry name" value="G6P_DH"/>
</dbReference>
<feature type="binding site" evidence="7">
    <location>
        <position position="249"/>
    </location>
    <ligand>
        <name>substrate</name>
    </ligand>
</feature>
<evidence type="ECO:0000313" key="11">
    <source>
        <dbReference type="Proteomes" id="UP001155840"/>
    </source>
</evidence>
<evidence type="ECO:0000256" key="1">
    <source>
        <dbReference type="ARBA" id="ARBA00004937"/>
    </source>
</evidence>
<comment type="caution">
    <text evidence="7">Lacks conserved residue(s) required for the propagation of feature annotation.</text>
</comment>
<feature type="domain" description="Glucose-6-phosphate dehydrogenase C-terminal" evidence="9">
    <location>
        <begin position="222"/>
        <end position="519"/>
    </location>
</feature>
<evidence type="ECO:0000256" key="7">
    <source>
        <dbReference type="HAMAP-Rule" id="MF_00966"/>
    </source>
</evidence>
<evidence type="ECO:0000256" key="5">
    <source>
        <dbReference type="ARBA" id="ARBA00023002"/>
    </source>
</evidence>
<keyword evidence="4 7" id="KW-0521">NADP</keyword>
<comment type="pathway">
    <text evidence="1 7">Carbohydrate degradation; pentose phosphate pathway; D-ribulose 5-phosphate from D-glucose 6-phosphate (oxidative stage): step 1/3.</text>
</comment>
<dbReference type="Pfam" id="PF00479">
    <property type="entry name" value="G6PD_N"/>
    <property type="match status" value="1"/>
</dbReference>
<dbReference type="GO" id="GO:0009051">
    <property type="term" value="P:pentose-phosphate shunt, oxidative branch"/>
    <property type="evidence" value="ECO:0007669"/>
    <property type="project" value="TreeGrafter"/>
</dbReference>
<keyword evidence="11" id="KW-1185">Reference proteome</keyword>
<dbReference type="Proteomes" id="UP001155840">
    <property type="component" value="Unassembled WGS sequence"/>
</dbReference>
<comment type="function">
    <text evidence="7">Catalyzes the oxidation of glucose 6-phosphate to 6-phosphogluconolactone.</text>
</comment>
<evidence type="ECO:0000259" key="8">
    <source>
        <dbReference type="Pfam" id="PF00479"/>
    </source>
</evidence>
<feature type="binding site" evidence="7">
    <location>
        <position position="181"/>
    </location>
    <ligand>
        <name>NADP(+)</name>
        <dbReference type="ChEBI" id="CHEBI:58349"/>
    </ligand>
</feature>
<dbReference type="Pfam" id="PF02781">
    <property type="entry name" value="G6PD_C"/>
    <property type="match status" value="1"/>
</dbReference>
<dbReference type="GO" id="GO:0005829">
    <property type="term" value="C:cytosol"/>
    <property type="evidence" value="ECO:0007669"/>
    <property type="project" value="TreeGrafter"/>
</dbReference>
<dbReference type="SUPFAM" id="SSF51735">
    <property type="entry name" value="NAD(P)-binding Rossmann-fold domains"/>
    <property type="match status" value="1"/>
</dbReference>
<dbReference type="InterPro" id="IPR019796">
    <property type="entry name" value="G6P_DH_AS"/>
</dbReference>
<feature type="active site" description="Proton acceptor" evidence="7">
    <location>
        <position position="273"/>
    </location>
</feature>
<keyword evidence="5 7" id="KW-0560">Oxidoreductase</keyword>
<keyword evidence="3 7" id="KW-0313">Glucose metabolism</keyword>
<dbReference type="InterPro" id="IPR022674">
    <property type="entry name" value="G6P_DH_NAD-bd"/>
</dbReference>
<feature type="binding site" evidence="7">
    <location>
        <begin position="125"/>
        <end position="126"/>
    </location>
    <ligand>
        <name>NADP(+)</name>
        <dbReference type="ChEBI" id="CHEBI:58349"/>
    </ligand>
</feature>
<dbReference type="SUPFAM" id="SSF55347">
    <property type="entry name" value="Glyceraldehyde-3-phosphate dehydrogenase-like, C-terminal domain"/>
    <property type="match status" value="1"/>
</dbReference>
<accession>A0AA44CA41</accession>
<comment type="similarity">
    <text evidence="2 7">Belongs to the glucose-6-phosphate dehydrogenase family.</text>
</comment>
<evidence type="ECO:0000256" key="6">
    <source>
        <dbReference type="ARBA" id="ARBA00023277"/>
    </source>
</evidence>
<evidence type="ECO:0000256" key="4">
    <source>
        <dbReference type="ARBA" id="ARBA00022857"/>
    </source>
</evidence>
<feature type="binding site" evidence="7">
    <location>
        <position position="268"/>
    </location>
    <ligand>
        <name>substrate</name>
    </ligand>
</feature>
<sequence length="524" mass="57533">MPVRLLSVKETRVTTPTARVQQTADATSGAALGNLDPAPPATLVIFGATGDLTRRLLVPALINMEREGLINPSSTVLGIGKDAGDDEMLRTSLETFGAGHFGEGDAQRIEAWKSLRPKLRYRAGDFTADQIYTEIAAELTGNAVFYLAVPPRFFGDIVEKLADHGLTTEADGAFRRIAIEKPFGHDAASAKALNARILARVAETQVYRIDHFLGKETVQNIMTLRFANMMIEKLWNSDSIDHIQITAAETVDVGTRGSFYDGTGALRDMVPNHLFQLLSMVAMEPPISFDAEAVRDEKAKVLRAIRIYEPEEAAENSVRGAYTAGTIGDRTIPAYTETSDVKPDSTTETYVALKLMIDTWRWAGVPFYLRTGKALTVRDTEVIVTFKPVPFAQFPRLKNAHLPPNRIVIQIQPDEGISLDMLIKRPGIGVAVEPAVMDFRYAGLFDIGRLNGYETLIYDILTGDQTLFQRADAVEAGWRAVQPFLDRWAEGGAPEPYAPGSLGPDMAADLLARDGLAWHDLVTR</sequence>
<feature type="binding site" evidence="7">
    <location>
        <position position="211"/>
    </location>
    <ligand>
        <name>substrate</name>
    </ligand>
</feature>
<dbReference type="NCBIfam" id="NF009492">
    <property type="entry name" value="PRK12853.1-3"/>
    <property type="match status" value="1"/>
</dbReference>
<feature type="binding site" evidence="7">
    <location>
        <position position="215"/>
    </location>
    <ligand>
        <name>substrate</name>
    </ligand>
</feature>
<dbReference type="Gene3D" id="3.30.360.10">
    <property type="entry name" value="Dihydrodipicolinate Reductase, domain 2"/>
    <property type="match status" value="1"/>
</dbReference>
<reference evidence="10" key="1">
    <citation type="submission" date="2020-03" db="EMBL/GenBank/DDBJ databases">
        <title>Ferranicluibacter endophyticum gen. nov., sp. nov., a new genus isolated from Rubus ulmifolius Schott. stem.</title>
        <authorList>
            <person name="Roca-Couso R."/>
            <person name="Flores-Felix J.D."/>
            <person name="Igual J.M."/>
            <person name="Rivas R."/>
        </authorList>
    </citation>
    <scope>NUCLEOTIDE SEQUENCE</scope>
    <source>
        <strain evidence="10">CRRU44</strain>
    </source>
</reference>
<evidence type="ECO:0000259" key="9">
    <source>
        <dbReference type="Pfam" id="PF02781"/>
    </source>
</evidence>
<dbReference type="PIRSF" id="PIRSF000110">
    <property type="entry name" value="G6PD"/>
    <property type="match status" value="1"/>
</dbReference>
<comment type="caution">
    <text evidence="10">The sequence shown here is derived from an EMBL/GenBank/DDBJ whole genome shotgun (WGS) entry which is preliminary data.</text>
</comment>
<feature type="binding site" evidence="7">
    <location>
        <position position="373"/>
    </location>
    <ligand>
        <name>substrate</name>
    </ligand>
</feature>
<evidence type="ECO:0000313" key="10">
    <source>
        <dbReference type="EMBL" id="NHT75453.1"/>
    </source>
</evidence>
<feature type="domain" description="Glucose-6-phosphate dehydrogenase NAD-binding" evidence="8">
    <location>
        <begin position="44"/>
        <end position="220"/>
    </location>
</feature>
<dbReference type="GO" id="GO:0006006">
    <property type="term" value="P:glucose metabolic process"/>
    <property type="evidence" value="ECO:0007669"/>
    <property type="project" value="UniProtKB-KW"/>
</dbReference>
<dbReference type="AlphaFoldDB" id="A0AA44CA41"/>
<dbReference type="PROSITE" id="PS00069">
    <property type="entry name" value="G6P_DEHYDROGENASE"/>
    <property type="match status" value="1"/>
</dbReference>
<feature type="binding site" evidence="7">
    <location>
        <begin position="47"/>
        <end position="54"/>
    </location>
    <ligand>
        <name>NADP(+)</name>
        <dbReference type="ChEBI" id="CHEBI:58349"/>
    </ligand>
</feature>
<proteinExistence type="inferred from homology"/>
<gene>
    <name evidence="7" type="primary">zwf</name>
    <name evidence="10" type="ORF">G8E10_06795</name>
</gene>
<dbReference type="EC" id="1.1.1.49" evidence="7"/>
<comment type="catalytic activity">
    <reaction evidence="7">
        <text>D-glucose 6-phosphate + NADP(+) = 6-phospho-D-glucono-1,5-lactone + NADPH + H(+)</text>
        <dbReference type="Rhea" id="RHEA:15841"/>
        <dbReference type="ChEBI" id="CHEBI:15378"/>
        <dbReference type="ChEBI" id="CHEBI:57783"/>
        <dbReference type="ChEBI" id="CHEBI:57955"/>
        <dbReference type="ChEBI" id="CHEBI:58349"/>
        <dbReference type="ChEBI" id="CHEBI:61548"/>
        <dbReference type="EC" id="1.1.1.49"/>
    </reaction>
</comment>
<name>A0AA44CA41_9HYPH</name>
<dbReference type="InterPro" id="IPR022675">
    <property type="entry name" value="G6P_DH_C"/>
</dbReference>
<dbReference type="NCBIfam" id="TIGR00871">
    <property type="entry name" value="zwf"/>
    <property type="match status" value="1"/>
</dbReference>